<dbReference type="Gramene" id="GBG76525">
    <property type="protein sequence ID" value="GBG76525"/>
    <property type="gene ID" value="CBR_g22273"/>
</dbReference>
<evidence type="ECO:0000256" key="4">
    <source>
        <dbReference type="ARBA" id="ARBA00022801"/>
    </source>
</evidence>
<comment type="similarity">
    <text evidence="2">Belongs to the pectinesterase family.</text>
</comment>
<dbReference type="GO" id="GO:0045490">
    <property type="term" value="P:pectin catabolic process"/>
    <property type="evidence" value="ECO:0007669"/>
    <property type="project" value="UniProtKB-UniRule"/>
</dbReference>
<dbReference type="STRING" id="69332.A0A388L2J0"/>
<dbReference type="GO" id="GO:0042545">
    <property type="term" value="P:cell wall modification"/>
    <property type="evidence" value="ECO:0007669"/>
    <property type="project" value="UniProtKB-UniRule"/>
</dbReference>
<proteinExistence type="inferred from homology"/>
<dbReference type="InterPro" id="IPR011050">
    <property type="entry name" value="Pectin_lyase_fold/virulence"/>
</dbReference>
<sequence>MAARSTLLNLLTFILIGLMTLMRTTTAHLIETRGVVGPVLHAGHLSFASAGAGHDTSASRWTSLIKKPTVKQASSSVELEEQQQQPQQAAGDPTTRRQELAGCAGKSSGVGPGIRTVVDRREEAGCEPASGGKPPAMALTSGDGQNSRRLEQGSNGGRASGSPSLKSSIVRSRSTTPVSGEVSSAVSAEGMPLSSSASAAAKGSSARLRSARGSSRRLLQPAEGQRETPQILLTMQDLSQVVRPLGVRTYDDDHQSEIAPVTNGASRRELQQSTNGTSITSQPPAPASQPSIGPRANEVVVWPRTGGRNASGVALTTGTSLESAMALPTVPAAPARIVVWVAIDGTGDFQSVQAAVGAAEEGWTIRVRAGIYEGQVTVKVPRVTLIGEDATSTIIRDDKSVGEVGTLQESATFTVDEAAIGFVARSITFDNDHGPNNGKGDQAIALAVYADMASFYDCQMLGWQDTLYAQEGRQYYKDCLIEGSVDFVFGGAVALFEKCTYFLKARPGVKVGYIAAHSRDSASGRGGFVLVGGLVDCDAGMEGFLGRTWGSHARTVYAGTYMEDCIDPKGWTEMPGFAKEGRSFVEAACEGPGANRQGRASFSVEMTATEVLEYRGENFLRPL</sequence>
<dbReference type="GO" id="GO:0030599">
    <property type="term" value="F:pectinesterase activity"/>
    <property type="evidence" value="ECO:0007669"/>
    <property type="project" value="UniProtKB-UniRule"/>
</dbReference>
<feature type="compositionally biased region" description="Polar residues" evidence="9">
    <location>
        <begin position="161"/>
        <end position="177"/>
    </location>
</feature>
<feature type="compositionally biased region" description="Low complexity" evidence="9">
    <location>
        <begin position="72"/>
        <end position="90"/>
    </location>
</feature>
<feature type="chain" id="PRO_5017104563" description="Pectinesterase" evidence="8">
    <location>
        <begin position="28"/>
        <end position="623"/>
    </location>
</feature>
<evidence type="ECO:0000256" key="3">
    <source>
        <dbReference type="ARBA" id="ARBA00013229"/>
    </source>
</evidence>
<evidence type="ECO:0000256" key="5">
    <source>
        <dbReference type="ARBA" id="ARBA00023085"/>
    </source>
</evidence>
<organism evidence="11 12">
    <name type="scientific">Chara braunii</name>
    <name type="common">Braun's stonewort</name>
    <dbReference type="NCBI Taxonomy" id="69332"/>
    <lineage>
        <taxon>Eukaryota</taxon>
        <taxon>Viridiplantae</taxon>
        <taxon>Streptophyta</taxon>
        <taxon>Charophyceae</taxon>
        <taxon>Charales</taxon>
        <taxon>Characeae</taxon>
        <taxon>Chara</taxon>
    </lineage>
</organism>
<feature type="domain" description="Pectinesterase catalytic" evidence="10">
    <location>
        <begin position="339"/>
        <end position="620"/>
    </location>
</feature>
<evidence type="ECO:0000256" key="9">
    <source>
        <dbReference type="SAM" id="MobiDB-lite"/>
    </source>
</evidence>
<dbReference type="InterPro" id="IPR000070">
    <property type="entry name" value="Pectinesterase_cat"/>
</dbReference>
<feature type="region of interest" description="Disordered" evidence="9">
    <location>
        <begin position="251"/>
        <end position="294"/>
    </location>
</feature>
<dbReference type="PROSITE" id="PS00503">
    <property type="entry name" value="PECTINESTERASE_2"/>
    <property type="match status" value="1"/>
</dbReference>
<dbReference type="EC" id="3.1.1.11" evidence="3 8"/>
<dbReference type="InterPro" id="IPR033131">
    <property type="entry name" value="Pectinesterase_Asp_AS"/>
</dbReference>
<dbReference type="PANTHER" id="PTHR31321:SF132">
    <property type="entry name" value="PECTINESTERASE CATALYTIC DOMAIN-CONTAINING PROTEIN"/>
    <property type="match status" value="1"/>
</dbReference>
<evidence type="ECO:0000256" key="8">
    <source>
        <dbReference type="RuleBase" id="RU000589"/>
    </source>
</evidence>
<comment type="caution">
    <text evidence="11">The sequence shown here is derived from an EMBL/GenBank/DDBJ whole genome shotgun (WGS) entry which is preliminary data.</text>
</comment>
<evidence type="ECO:0000313" key="12">
    <source>
        <dbReference type="Proteomes" id="UP000265515"/>
    </source>
</evidence>
<feature type="region of interest" description="Disordered" evidence="9">
    <location>
        <begin position="72"/>
        <end position="231"/>
    </location>
</feature>
<feature type="compositionally biased region" description="Low complexity" evidence="9">
    <location>
        <begin position="277"/>
        <end position="292"/>
    </location>
</feature>
<dbReference type="InterPro" id="IPR012334">
    <property type="entry name" value="Pectin_lyas_fold"/>
</dbReference>
<comment type="pathway">
    <text evidence="1 8">Glycan metabolism; pectin degradation; 2-dehydro-3-deoxy-D-gluconate from pectin: step 1/5.</text>
</comment>
<keyword evidence="5 8" id="KW-0063">Aspartyl esterase</keyword>
<gene>
    <name evidence="11" type="ORF">CBR_g22273</name>
</gene>
<dbReference type="PANTHER" id="PTHR31321">
    <property type="entry name" value="ACYL-COA THIOESTER HYDROLASE YBHC-RELATED"/>
    <property type="match status" value="1"/>
</dbReference>
<name>A0A388L2J0_CHABU</name>
<reference evidence="11 12" key="1">
    <citation type="journal article" date="2018" name="Cell">
        <title>The Chara Genome: Secondary Complexity and Implications for Plant Terrestrialization.</title>
        <authorList>
            <person name="Nishiyama T."/>
            <person name="Sakayama H."/>
            <person name="Vries J.D."/>
            <person name="Buschmann H."/>
            <person name="Saint-Marcoux D."/>
            <person name="Ullrich K.K."/>
            <person name="Haas F.B."/>
            <person name="Vanderstraeten L."/>
            <person name="Becker D."/>
            <person name="Lang D."/>
            <person name="Vosolsobe S."/>
            <person name="Rombauts S."/>
            <person name="Wilhelmsson P.K.I."/>
            <person name="Janitza P."/>
            <person name="Kern R."/>
            <person name="Heyl A."/>
            <person name="Rumpler F."/>
            <person name="Villalobos L.I.A.C."/>
            <person name="Clay J.M."/>
            <person name="Skokan R."/>
            <person name="Toyoda A."/>
            <person name="Suzuki Y."/>
            <person name="Kagoshima H."/>
            <person name="Schijlen E."/>
            <person name="Tajeshwar N."/>
            <person name="Catarino B."/>
            <person name="Hetherington A.J."/>
            <person name="Saltykova A."/>
            <person name="Bonnot C."/>
            <person name="Breuninger H."/>
            <person name="Symeonidi A."/>
            <person name="Radhakrishnan G.V."/>
            <person name="Van Nieuwerburgh F."/>
            <person name="Deforce D."/>
            <person name="Chang C."/>
            <person name="Karol K.G."/>
            <person name="Hedrich R."/>
            <person name="Ulvskov P."/>
            <person name="Glockner G."/>
            <person name="Delwiche C.F."/>
            <person name="Petrasek J."/>
            <person name="Van de Peer Y."/>
            <person name="Friml J."/>
            <person name="Beilby M."/>
            <person name="Dolan L."/>
            <person name="Kohara Y."/>
            <person name="Sugano S."/>
            <person name="Fujiyama A."/>
            <person name="Delaux P.-M."/>
            <person name="Quint M."/>
            <person name="TheiBen G."/>
            <person name="Hagemann M."/>
            <person name="Harholt J."/>
            <person name="Dunand C."/>
            <person name="Zachgo S."/>
            <person name="Langdale J."/>
            <person name="Maumus F."/>
            <person name="Straeten D.V.D."/>
            <person name="Gould S.B."/>
            <person name="Rensing S.A."/>
        </authorList>
    </citation>
    <scope>NUCLEOTIDE SEQUENCE [LARGE SCALE GENOMIC DNA]</scope>
    <source>
        <strain evidence="11 12">S276</strain>
    </source>
</reference>
<dbReference type="Gene3D" id="2.160.20.10">
    <property type="entry name" value="Single-stranded right-handed beta-helix, Pectin lyase-like"/>
    <property type="match status" value="1"/>
</dbReference>
<keyword evidence="8" id="KW-0732">Signal</keyword>
<feature type="active site" evidence="7">
    <location>
        <position position="486"/>
    </location>
</feature>
<feature type="signal peptide" evidence="8">
    <location>
        <begin position="1"/>
        <end position="27"/>
    </location>
</feature>
<dbReference type="Proteomes" id="UP000265515">
    <property type="component" value="Unassembled WGS sequence"/>
</dbReference>
<evidence type="ECO:0000256" key="7">
    <source>
        <dbReference type="PROSITE-ProRule" id="PRU10040"/>
    </source>
</evidence>
<dbReference type="Pfam" id="PF01095">
    <property type="entry name" value="Pectinesterase"/>
    <property type="match status" value="1"/>
</dbReference>
<evidence type="ECO:0000313" key="11">
    <source>
        <dbReference type="EMBL" id="GBG76525.1"/>
    </source>
</evidence>
<evidence type="ECO:0000256" key="6">
    <source>
        <dbReference type="ARBA" id="ARBA00047928"/>
    </source>
</evidence>
<protein>
    <recommendedName>
        <fullName evidence="3 8">Pectinesterase</fullName>
        <ecNumber evidence="3 8">3.1.1.11</ecNumber>
    </recommendedName>
</protein>
<dbReference type="UniPathway" id="UPA00545">
    <property type="reaction ID" value="UER00823"/>
</dbReference>
<evidence type="ECO:0000259" key="10">
    <source>
        <dbReference type="Pfam" id="PF01095"/>
    </source>
</evidence>
<evidence type="ECO:0000256" key="2">
    <source>
        <dbReference type="ARBA" id="ARBA00008891"/>
    </source>
</evidence>
<keyword evidence="4 8" id="KW-0378">Hydrolase</keyword>
<keyword evidence="12" id="KW-1185">Reference proteome</keyword>
<dbReference type="EMBL" id="BFEA01000246">
    <property type="protein sequence ID" value="GBG76525.1"/>
    <property type="molecule type" value="Genomic_DNA"/>
</dbReference>
<dbReference type="SUPFAM" id="SSF51126">
    <property type="entry name" value="Pectin lyase-like"/>
    <property type="match status" value="1"/>
</dbReference>
<dbReference type="AlphaFoldDB" id="A0A388L2J0"/>
<dbReference type="OrthoDB" id="2019149at2759"/>
<feature type="compositionally biased region" description="Low complexity" evidence="9">
    <location>
        <begin position="178"/>
        <end position="219"/>
    </location>
</feature>
<accession>A0A388L2J0</accession>
<evidence type="ECO:0000256" key="1">
    <source>
        <dbReference type="ARBA" id="ARBA00005184"/>
    </source>
</evidence>
<comment type="catalytic activity">
    <reaction evidence="6 8">
        <text>[(1-&gt;4)-alpha-D-galacturonosyl methyl ester](n) + n H2O = [(1-&gt;4)-alpha-D-galacturonosyl](n) + n methanol + n H(+)</text>
        <dbReference type="Rhea" id="RHEA:22380"/>
        <dbReference type="Rhea" id="RHEA-COMP:14570"/>
        <dbReference type="Rhea" id="RHEA-COMP:14573"/>
        <dbReference type="ChEBI" id="CHEBI:15377"/>
        <dbReference type="ChEBI" id="CHEBI:15378"/>
        <dbReference type="ChEBI" id="CHEBI:17790"/>
        <dbReference type="ChEBI" id="CHEBI:140522"/>
        <dbReference type="ChEBI" id="CHEBI:140523"/>
        <dbReference type="EC" id="3.1.1.11"/>
    </reaction>
</comment>